<dbReference type="GO" id="GO:0004674">
    <property type="term" value="F:protein serine/threonine kinase activity"/>
    <property type="evidence" value="ECO:0007669"/>
    <property type="project" value="TreeGrafter"/>
</dbReference>
<evidence type="ECO:0000313" key="3">
    <source>
        <dbReference type="EMBL" id="OMJ75246.1"/>
    </source>
</evidence>
<dbReference type="GO" id="GO:0044773">
    <property type="term" value="P:mitotic DNA damage checkpoint signaling"/>
    <property type="evidence" value="ECO:0007669"/>
    <property type="project" value="TreeGrafter"/>
</dbReference>
<keyword evidence="4" id="KW-1185">Reference proteome</keyword>
<dbReference type="InterPro" id="IPR000719">
    <property type="entry name" value="Prot_kinase_dom"/>
</dbReference>
<protein>
    <recommendedName>
        <fullName evidence="2">Protein kinase domain-containing protein</fullName>
    </recommendedName>
</protein>
<dbReference type="EMBL" id="MPUH01000701">
    <property type="protein sequence ID" value="OMJ75246.1"/>
    <property type="molecule type" value="Genomic_DNA"/>
</dbReference>
<feature type="compositionally biased region" description="Polar residues" evidence="1">
    <location>
        <begin position="534"/>
        <end position="543"/>
    </location>
</feature>
<dbReference type="InterPro" id="IPR011009">
    <property type="entry name" value="Kinase-like_dom_sf"/>
</dbReference>
<dbReference type="PANTHER" id="PTHR44167">
    <property type="entry name" value="OVARIAN-SPECIFIC SERINE/THREONINE-PROTEIN KINASE LOK-RELATED"/>
    <property type="match status" value="1"/>
</dbReference>
<comment type="caution">
    <text evidence="3">The sequence shown here is derived from an EMBL/GenBank/DDBJ whole genome shotgun (WGS) entry which is preliminary data.</text>
</comment>
<dbReference type="PANTHER" id="PTHR44167:SF24">
    <property type="entry name" value="SERINE_THREONINE-PROTEIN KINASE CHK2"/>
    <property type="match status" value="1"/>
</dbReference>
<dbReference type="PROSITE" id="PS50011">
    <property type="entry name" value="PROTEIN_KINASE_DOM"/>
    <property type="match status" value="1"/>
</dbReference>
<dbReference type="Proteomes" id="UP000187209">
    <property type="component" value="Unassembled WGS sequence"/>
</dbReference>
<reference evidence="3 4" key="1">
    <citation type="submission" date="2016-11" db="EMBL/GenBank/DDBJ databases">
        <title>The macronuclear genome of Stentor coeruleus: a giant cell with tiny introns.</title>
        <authorList>
            <person name="Slabodnick M."/>
            <person name="Ruby J.G."/>
            <person name="Reiff S.B."/>
            <person name="Swart E.C."/>
            <person name="Gosai S."/>
            <person name="Prabakaran S."/>
            <person name="Witkowska E."/>
            <person name="Larue G.E."/>
            <person name="Fisher S."/>
            <person name="Freeman R.M."/>
            <person name="Gunawardena J."/>
            <person name="Chu W."/>
            <person name="Stover N.A."/>
            <person name="Gregory B.D."/>
            <person name="Nowacki M."/>
            <person name="Derisi J."/>
            <person name="Roy S.W."/>
            <person name="Marshall W.F."/>
            <person name="Sood P."/>
        </authorList>
    </citation>
    <scope>NUCLEOTIDE SEQUENCE [LARGE SCALE GENOMIC DNA]</scope>
    <source>
        <strain evidence="3">WM001</strain>
    </source>
</reference>
<gene>
    <name evidence="3" type="ORF">SteCoe_25642</name>
</gene>
<proteinExistence type="predicted"/>
<dbReference type="GO" id="GO:0005524">
    <property type="term" value="F:ATP binding"/>
    <property type="evidence" value="ECO:0007669"/>
    <property type="project" value="InterPro"/>
</dbReference>
<organism evidence="3 4">
    <name type="scientific">Stentor coeruleus</name>
    <dbReference type="NCBI Taxonomy" id="5963"/>
    <lineage>
        <taxon>Eukaryota</taxon>
        <taxon>Sar</taxon>
        <taxon>Alveolata</taxon>
        <taxon>Ciliophora</taxon>
        <taxon>Postciliodesmatophora</taxon>
        <taxon>Heterotrichea</taxon>
        <taxon>Heterotrichida</taxon>
        <taxon>Stentoridae</taxon>
        <taxon>Stentor</taxon>
    </lineage>
</organism>
<accession>A0A1R2BEQ2</accession>
<dbReference type="SMART" id="SM00220">
    <property type="entry name" value="S_TKc"/>
    <property type="match status" value="1"/>
</dbReference>
<feature type="region of interest" description="Disordered" evidence="1">
    <location>
        <begin position="534"/>
        <end position="553"/>
    </location>
</feature>
<dbReference type="Gene3D" id="3.30.200.20">
    <property type="entry name" value="Phosphorylase Kinase, domain 1"/>
    <property type="match status" value="1"/>
</dbReference>
<dbReference type="Gene3D" id="1.10.510.10">
    <property type="entry name" value="Transferase(Phosphotransferase) domain 1"/>
    <property type="match status" value="1"/>
</dbReference>
<feature type="domain" description="Protein kinase" evidence="2">
    <location>
        <begin position="64"/>
        <end position="287"/>
    </location>
</feature>
<feature type="compositionally biased region" description="Basic and acidic residues" evidence="1">
    <location>
        <begin position="544"/>
        <end position="553"/>
    </location>
</feature>
<dbReference type="AlphaFoldDB" id="A0A1R2BEQ2"/>
<dbReference type="SUPFAM" id="SSF56112">
    <property type="entry name" value="Protein kinase-like (PK-like)"/>
    <property type="match status" value="1"/>
</dbReference>
<evidence type="ECO:0000256" key="1">
    <source>
        <dbReference type="SAM" id="MobiDB-lite"/>
    </source>
</evidence>
<feature type="region of interest" description="Disordered" evidence="1">
    <location>
        <begin position="319"/>
        <end position="351"/>
    </location>
</feature>
<name>A0A1R2BEQ2_9CILI</name>
<evidence type="ECO:0000259" key="2">
    <source>
        <dbReference type="PROSITE" id="PS50011"/>
    </source>
</evidence>
<feature type="compositionally biased region" description="Basic and acidic residues" evidence="1">
    <location>
        <begin position="401"/>
        <end position="415"/>
    </location>
</feature>
<feature type="region of interest" description="Disordered" evidence="1">
    <location>
        <begin position="401"/>
        <end position="430"/>
    </location>
</feature>
<evidence type="ECO:0000313" key="4">
    <source>
        <dbReference type="Proteomes" id="UP000187209"/>
    </source>
</evidence>
<dbReference type="GO" id="GO:0005634">
    <property type="term" value="C:nucleus"/>
    <property type="evidence" value="ECO:0007669"/>
    <property type="project" value="TreeGrafter"/>
</dbReference>
<sequence length="683" mass="77698">MGCCQTSTLSTSDQVCLYSHNDKISCQESVFDSINLTDIPIKPCTRMSEPPPRIYSSEDITSLYSLGNRISSVFYGERYFCIHNPSESVKEIIILKKLEMAPRTIDKILNSSNKIQCQNCENLVKIFYIGEDDKCINIVTEACSELNLADFIRMNKIQKTMAVKIIEQMIRGIMKYHECGIVLQFLTDREVFMINGQAKISPLVLLNSSSFTRAPESEVEFKNDVWSLGLLFLQIITSMSYIKNVQDVIMRLDSQGFDKKDLELVKSMFLPVKERCSFADILDHSWNSDGYINCGTSPKKHGISVQEYCFDKIPEEISDSPSIANEEESDDNEVSERIDRSSETSNDFYQSRELFDSHKSDNYEIADCDYTPLEWQEVDINSNGRIKICEILQEEMKEILESSPDHEESSLEERGNFTISPIEPNKTPDDNALSRVLNENPFLITDKSITNFTLTESPIFNDDDTKNPEVLTYSSPAQINEESKEISQELDSEYIKIQQNQALIISYDNILQDNKYLLPVSSLLIDEGIPTSSGFTESHCSKSANDKKSYSESAETSHQEIDEFCSKNHRDEVKNYKRSASVPKILNRANKVVLGDEKIVKENSEGKMKCYNFKKRCGVVVLAKEKKEVMLFEDDIVLSGIKMREIKNAIVHKEDLPLKFSVAEYAKNGICMLKAVGISIIDI</sequence>